<dbReference type="EMBL" id="JAGPYM010000022">
    <property type="protein sequence ID" value="KAH6883937.1"/>
    <property type="molecule type" value="Genomic_DNA"/>
</dbReference>
<name>A0A9P8VYC8_9HYPO</name>
<keyword evidence="1" id="KW-0732">Signal</keyword>
<gene>
    <name evidence="2" type="ORF">B0T10DRAFT_463298</name>
</gene>
<accession>A0A9P8VYC8</accession>
<proteinExistence type="predicted"/>
<organism evidence="2 3">
    <name type="scientific">Thelonectria olida</name>
    <dbReference type="NCBI Taxonomy" id="1576542"/>
    <lineage>
        <taxon>Eukaryota</taxon>
        <taxon>Fungi</taxon>
        <taxon>Dikarya</taxon>
        <taxon>Ascomycota</taxon>
        <taxon>Pezizomycotina</taxon>
        <taxon>Sordariomycetes</taxon>
        <taxon>Hypocreomycetidae</taxon>
        <taxon>Hypocreales</taxon>
        <taxon>Nectriaceae</taxon>
        <taxon>Thelonectria</taxon>
    </lineage>
</organism>
<evidence type="ECO:0000313" key="3">
    <source>
        <dbReference type="Proteomes" id="UP000777438"/>
    </source>
</evidence>
<reference evidence="2 3" key="1">
    <citation type="journal article" date="2021" name="Nat. Commun.">
        <title>Genetic determinants of endophytism in the Arabidopsis root mycobiome.</title>
        <authorList>
            <person name="Mesny F."/>
            <person name="Miyauchi S."/>
            <person name="Thiergart T."/>
            <person name="Pickel B."/>
            <person name="Atanasova L."/>
            <person name="Karlsson M."/>
            <person name="Huettel B."/>
            <person name="Barry K.W."/>
            <person name="Haridas S."/>
            <person name="Chen C."/>
            <person name="Bauer D."/>
            <person name="Andreopoulos W."/>
            <person name="Pangilinan J."/>
            <person name="LaButti K."/>
            <person name="Riley R."/>
            <person name="Lipzen A."/>
            <person name="Clum A."/>
            <person name="Drula E."/>
            <person name="Henrissat B."/>
            <person name="Kohler A."/>
            <person name="Grigoriev I.V."/>
            <person name="Martin F.M."/>
            <person name="Hacquard S."/>
        </authorList>
    </citation>
    <scope>NUCLEOTIDE SEQUENCE [LARGE SCALE GENOMIC DNA]</scope>
    <source>
        <strain evidence="2 3">MPI-CAGE-CH-0241</strain>
    </source>
</reference>
<keyword evidence="3" id="KW-1185">Reference proteome</keyword>
<evidence type="ECO:0000313" key="2">
    <source>
        <dbReference type="EMBL" id="KAH6883937.1"/>
    </source>
</evidence>
<sequence length="161" mass="17143">MRYLPLILAVLPLGAQAICKDPPCRPEPVDPPVPACASADRCGTACCGRFSLSGYSYPHCANPAKSLCCPEGWVEVGNTGKCCPRGFILLGGAKCYPRRTVLCGGEYCVGLCDSVSRKCRSTITDQECQALGWAGAYATTPRSYSCDTYDEMGCCQPVPPQ</sequence>
<comment type="caution">
    <text evidence="2">The sequence shown here is derived from an EMBL/GenBank/DDBJ whole genome shotgun (WGS) entry which is preliminary data.</text>
</comment>
<feature type="chain" id="PRO_5040457479" evidence="1">
    <location>
        <begin position="18"/>
        <end position="161"/>
    </location>
</feature>
<dbReference type="Proteomes" id="UP000777438">
    <property type="component" value="Unassembled WGS sequence"/>
</dbReference>
<evidence type="ECO:0000256" key="1">
    <source>
        <dbReference type="SAM" id="SignalP"/>
    </source>
</evidence>
<feature type="signal peptide" evidence="1">
    <location>
        <begin position="1"/>
        <end position="17"/>
    </location>
</feature>
<protein>
    <submittedName>
        <fullName evidence="2">Uncharacterized protein</fullName>
    </submittedName>
</protein>
<dbReference type="OrthoDB" id="10432378at2759"/>
<dbReference type="AlphaFoldDB" id="A0A9P8VYC8"/>